<evidence type="ECO:0000256" key="4">
    <source>
        <dbReference type="PIRSR" id="PIRSR000390-1"/>
    </source>
</evidence>
<feature type="modified residue" description="N6-(pyridoxal phosphate)lysine" evidence="5">
    <location>
        <position position="189"/>
    </location>
</feature>
<keyword evidence="2" id="KW-0045">Antibiotic biosynthesis</keyword>
<organism evidence="7 8">
    <name type="scientific">Amycolatopsis rubida</name>
    <dbReference type="NCBI Taxonomy" id="112413"/>
    <lineage>
        <taxon>Bacteria</taxon>
        <taxon>Bacillati</taxon>
        <taxon>Actinomycetota</taxon>
        <taxon>Actinomycetes</taxon>
        <taxon>Pseudonocardiales</taxon>
        <taxon>Pseudonocardiaceae</taxon>
        <taxon>Amycolatopsis</taxon>
    </lineage>
</organism>
<dbReference type="Gene3D" id="3.90.1150.10">
    <property type="entry name" value="Aspartate Aminotransferase, domain 1"/>
    <property type="match status" value="1"/>
</dbReference>
<comment type="similarity">
    <text evidence="3 6">Belongs to the DegT/DnrJ/EryC1 family.</text>
</comment>
<dbReference type="RefSeq" id="WP_093575278.1">
    <property type="nucleotide sequence ID" value="NZ_FOWC01000008.1"/>
</dbReference>
<dbReference type="SUPFAM" id="SSF53383">
    <property type="entry name" value="PLP-dependent transferases"/>
    <property type="match status" value="1"/>
</dbReference>
<name>A0A1I5VDS9_9PSEU</name>
<dbReference type="CDD" id="cd00616">
    <property type="entry name" value="AHBA_syn"/>
    <property type="match status" value="1"/>
</dbReference>
<dbReference type="InterPro" id="IPR015424">
    <property type="entry name" value="PyrdxlP-dep_Trfase"/>
</dbReference>
<dbReference type="InterPro" id="IPR015421">
    <property type="entry name" value="PyrdxlP-dep_Trfase_major"/>
</dbReference>
<dbReference type="GO" id="GO:0000271">
    <property type="term" value="P:polysaccharide biosynthetic process"/>
    <property type="evidence" value="ECO:0007669"/>
    <property type="project" value="TreeGrafter"/>
</dbReference>
<keyword evidence="1 5" id="KW-0663">Pyridoxal phosphate</keyword>
<dbReference type="PANTHER" id="PTHR30244:SF36">
    <property type="entry name" value="3-OXO-GLUCOSE-6-PHOSPHATE:GLUTAMATE AMINOTRANSFERASE"/>
    <property type="match status" value="1"/>
</dbReference>
<reference evidence="7 8" key="1">
    <citation type="submission" date="2016-10" db="EMBL/GenBank/DDBJ databases">
        <authorList>
            <person name="de Groot N.N."/>
        </authorList>
    </citation>
    <scope>NUCLEOTIDE SEQUENCE [LARGE SCALE GENOMIC DNA]</scope>
    <source>
        <strain evidence="7 8">DSM 44637</strain>
    </source>
</reference>
<dbReference type="Pfam" id="PF01041">
    <property type="entry name" value="DegT_DnrJ_EryC1"/>
    <property type="match status" value="1"/>
</dbReference>
<sequence>MAEYRVGRYDYPGQLPGLDDELLPSIRETLLRGDYVLGAAVDRFEHAFASYLGARHAVGVNSGTDALILALHALGIGPGDEVITVANTFHASAQAVVRVGATPVLADCGPGDYLIDLEQAEAAITDRTRAVLVVHLFGQSVDMAAAHALAKRHDLLVLEDCAQAIGAYSGGVRVGTTSDAGCWSFAPSKNLAAAGDAGAISLGGADADRLAAVLRRLRHFGQDKQNEHRVVGFNSRLDTLQALVLGHKLPQLDEWTARRVAVAAEYRERLAGLPVSFQDGAGAGEHVYHLFQLRTERRDELLAHLREAGVDAVVRYPHPIHLQEAFAFLGHRRGDFPVAEDLAGTTLCLPLFPSMTADQVSLVCDGVREFFAR</sequence>
<evidence type="ECO:0000256" key="5">
    <source>
        <dbReference type="PIRSR" id="PIRSR000390-2"/>
    </source>
</evidence>
<dbReference type="GO" id="GO:0017000">
    <property type="term" value="P:antibiotic biosynthetic process"/>
    <property type="evidence" value="ECO:0007669"/>
    <property type="project" value="UniProtKB-KW"/>
</dbReference>
<dbReference type="PANTHER" id="PTHR30244">
    <property type="entry name" value="TRANSAMINASE"/>
    <property type="match status" value="1"/>
</dbReference>
<dbReference type="EMBL" id="FOWC01000008">
    <property type="protein sequence ID" value="SFQ05728.1"/>
    <property type="molecule type" value="Genomic_DNA"/>
</dbReference>
<dbReference type="InterPro" id="IPR015422">
    <property type="entry name" value="PyrdxlP-dep_Trfase_small"/>
</dbReference>
<gene>
    <name evidence="7" type="ORF">SAMN05421854_108312</name>
</gene>
<evidence type="ECO:0000256" key="3">
    <source>
        <dbReference type="ARBA" id="ARBA00037999"/>
    </source>
</evidence>
<accession>A0A1I5VDS9</accession>
<proteinExistence type="inferred from homology"/>
<evidence type="ECO:0000256" key="2">
    <source>
        <dbReference type="ARBA" id="ARBA00023194"/>
    </source>
</evidence>
<evidence type="ECO:0000313" key="7">
    <source>
        <dbReference type="EMBL" id="SFQ05728.1"/>
    </source>
</evidence>
<dbReference type="GO" id="GO:0030170">
    <property type="term" value="F:pyridoxal phosphate binding"/>
    <property type="evidence" value="ECO:0007669"/>
    <property type="project" value="TreeGrafter"/>
</dbReference>
<feature type="active site" description="Proton acceptor" evidence="4">
    <location>
        <position position="189"/>
    </location>
</feature>
<dbReference type="GO" id="GO:0008483">
    <property type="term" value="F:transaminase activity"/>
    <property type="evidence" value="ECO:0007669"/>
    <property type="project" value="TreeGrafter"/>
</dbReference>
<dbReference type="STRING" id="112413.SAMN05421854_108312"/>
<dbReference type="Proteomes" id="UP000199137">
    <property type="component" value="Unassembled WGS sequence"/>
</dbReference>
<dbReference type="AlphaFoldDB" id="A0A1I5VDS9"/>
<dbReference type="PIRSF" id="PIRSF000390">
    <property type="entry name" value="PLP_StrS"/>
    <property type="match status" value="1"/>
</dbReference>
<dbReference type="OrthoDB" id="5342089at2"/>
<dbReference type="Gene3D" id="3.40.640.10">
    <property type="entry name" value="Type I PLP-dependent aspartate aminotransferase-like (Major domain)"/>
    <property type="match status" value="1"/>
</dbReference>
<evidence type="ECO:0000313" key="8">
    <source>
        <dbReference type="Proteomes" id="UP000199137"/>
    </source>
</evidence>
<evidence type="ECO:0000256" key="6">
    <source>
        <dbReference type="RuleBase" id="RU004508"/>
    </source>
</evidence>
<dbReference type="InterPro" id="IPR000653">
    <property type="entry name" value="DegT/StrS_aminotransferase"/>
</dbReference>
<protein>
    <submittedName>
        <fullName evidence="7">dTDP-4-amino-4,6-dideoxygalactose transaminase</fullName>
    </submittedName>
</protein>
<evidence type="ECO:0000256" key="1">
    <source>
        <dbReference type="ARBA" id="ARBA00022898"/>
    </source>
</evidence>